<name>A0A9X1KVI2_9BACT</name>
<dbReference type="PANTHER" id="PTHR42663:SF6">
    <property type="entry name" value="HYDROLASE C777.06C-RELATED"/>
    <property type="match status" value="1"/>
</dbReference>
<organism evidence="2 3">
    <name type="scientific">Fulvivirga sedimenti</name>
    <dbReference type="NCBI Taxonomy" id="2879465"/>
    <lineage>
        <taxon>Bacteria</taxon>
        <taxon>Pseudomonadati</taxon>
        <taxon>Bacteroidota</taxon>
        <taxon>Cytophagia</taxon>
        <taxon>Cytophagales</taxon>
        <taxon>Fulvivirgaceae</taxon>
        <taxon>Fulvivirga</taxon>
    </lineage>
</organism>
<dbReference type="Proteomes" id="UP001139409">
    <property type="component" value="Unassembled WGS sequence"/>
</dbReference>
<sequence>MRITFLGTGTSQGVPVIACNCEVCASLDFRDKRLRTSIHIETGNKSIVIDTGPDFRQQMLRARIDHLDAVVFTHEHKDHTAGLDDVRAFNFRQGGDMPIYGTDRVIQQLKKEFGYAFAEKKYPGVPRIKTIEIRNEAFSVEGVNFLPVEVLHYKLPVFGFRVGDFTYITDANAIPAEEFEKIRNTRVLVLNALQKESHISHFTLEEALEIAREVNAEKTYFTHISHRLGTHHEISADLPANVELAYDGLTIEIDGA</sequence>
<gene>
    <name evidence="2" type="ORF">LDX50_02495</name>
</gene>
<dbReference type="SUPFAM" id="SSF56281">
    <property type="entry name" value="Metallo-hydrolase/oxidoreductase"/>
    <property type="match status" value="1"/>
</dbReference>
<dbReference type="InterPro" id="IPR036866">
    <property type="entry name" value="RibonucZ/Hydroxyglut_hydro"/>
</dbReference>
<dbReference type="PANTHER" id="PTHR42663">
    <property type="entry name" value="HYDROLASE C777.06C-RELATED-RELATED"/>
    <property type="match status" value="1"/>
</dbReference>
<dbReference type="SMART" id="SM00849">
    <property type="entry name" value="Lactamase_B"/>
    <property type="match status" value="1"/>
</dbReference>
<dbReference type="Gene3D" id="3.60.15.10">
    <property type="entry name" value="Ribonuclease Z/Hydroxyacylglutathione hydrolase-like"/>
    <property type="match status" value="1"/>
</dbReference>
<dbReference type="RefSeq" id="WP_225696826.1">
    <property type="nucleotide sequence ID" value="NZ_JAIXNE010000001.1"/>
</dbReference>
<keyword evidence="3" id="KW-1185">Reference proteome</keyword>
<protein>
    <submittedName>
        <fullName evidence="2">MBL fold metallo-hydrolase</fullName>
    </submittedName>
</protein>
<evidence type="ECO:0000313" key="2">
    <source>
        <dbReference type="EMBL" id="MCA6073715.1"/>
    </source>
</evidence>
<evidence type="ECO:0000313" key="3">
    <source>
        <dbReference type="Proteomes" id="UP001139409"/>
    </source>
</evidence>
<dbReference type="Pfam" id="PF12706">
    <property type="entry name" value="Lactamase_B_2"/>
    <property type="match status" value="1"/>
</dbReference>
<evidence type="ECO:0000259" key="1">
    <source>
        <dbReference type="SMART" id="SM00849"/>
    </source>
</evidence>
<proteinExistence type="predicted"/>
<dbReference type="AlphaFoldDB" id="A0A9X1KVI2"/>
<dbReference type="InterPro" id="IPR001279">
    <property type="entry name" value="Metallo-B-lactamas"/>
</dbReference>
<dbReference type="CDD" id="cd16279">
    <property type="entry name" value="metallo-hydrolase-like_MBL-fold"/>
    <property type="match status" value="1"/>
</dbReference>
<dbReference type="EMBL" id="JAIXNE010000001">
    <property type="protein sequence ID" value="MCA6073715.1"/>
    <property type="molecule type" value="Genomic_DNA"/>
</dbReference>
<reference evidence="2" key="1">
    <citation type="submission" date="2021-09" db="EMBL/GenBank/DDBJ databases">
        <title>Fulvivirga sp. isolated from coastal sediment.</title>
        <authorList>
            <person name="Yu H."/>
        </authorList>
    </citation>
    <scope>NUCLEOTIDE SEQUENCE</scope>
    <source>
        <strain evidence="2">1062</strain>
    </source>
</reference>
<accession>A0A9X1KVI2</accession>
<comment type="caution">
    <text evidence="2">The sequence shown here is derived from an EMBL/GenBank/DDBJ whole genome shotgun (WGS) entry which is preliminary data.</text>
</comment>
<feature type="domain" description="Metallo-beta-lactamase" evidence="1">
    <location>
        <begin position="34"/>
        <end position="223"/>
    </location>
</feature>